<dbReference type="EMBL" id="BDGU01000066">
    <property type="protein sequence ID" value="GAW01557.1"/>
    <property type="molecule type" value="Genomic_DNA"/>
</dbReference>
<proteinExistence type="predicted"/>
<dbReference type="AlphaFoldDB" id="A0A1Q3E2S8"/>
<dbReference type="Proteomes" id="UP000188533">
    <property type="component" value="Unassembled WGS sequence"/>
</dbReference>
<keyword evidence="3" id="KW-1185">Reference proteome</keyword>
<accession>A0A1Q3E2S8</accession>
<sequence length="354" mass="38352">MSLENRVQKALVLESPKTPFVLKTVPIPKPGPGEVLVKIIASGLNPVDWFIQSRDLFAPNTPYPAIIGLDMAGDVEEVGESVKEISKGDRVFLEPKLNSNEYASHQQYALAPVEFLGKIPENLSYGQAACVPLTFSTAVYGLLPAHPVGMGLNPTFDDTVSYPKEIALVIGGSTSVGQYAIQILKYLGFGTIIVYASTKHTEYLKSLGATHFIDRNEISFADLPVALPKVCSQPVKIIYTAVTSPEAQNAAYACLADDGKLAIATPRIVPWGDAEVTTKKVYGVFGGPHIPPNREFGVTLWKHLPRLLERGVFVPNRIEEIPKGLSGIVDGVKKYEKGEVNGVKLIVYPQDTPA</sequence>
<reference evidence="2 3" key="2">
    <citation type="submission" date="2017-02" db="EMBL/GenBank/DDBJ databases">
        <title>A genome survey and senescence transcriptome analysis in Lentinula edodes.</title>
        <authorList>
            <person name="Sakamoto Y."/>
            <person name="Nakade K."/>
            <person name="Sato S."/>
            <person name="Yoshida Y."/>
            <person name="Miyazaki K."/>
            <person name="Natsume S."/>
            <person name="Konno N."/>
        </authorList>
    </citation>
    <scope>NUCLEOTIDE SEQUENCE [LARGE SCALE GENOMIC DNA]</scope>
    <source>
        <strain evidence="2 3">NBRC 111202</strain>
    </source>
</reference>
<gene>
    <name evidence="2" type="ORF">LENED_003159</name>
</gene>
<dbReference type="CDD" id="cd08249">
    <property type="entry name" value="enoyl_reductase_like"/>
    <property type="match status" value="1"/>
</dbReference>
<comment type="caution">
    <text evidence="2">The sequence shown here is derived from an EMBL/GenBank/DDBJ whole genome shotgun (WGS) entry which is preliminary data.</text>
</comment>
<dbReference type="GO" id="GO:0016651">
    <property type="term" value="F:oxidoreductase activity, acting on NAD(P)H"/>
    <property type="evidence" value="ECO:0007669"/>
    <property type="project" value="InterPro"/>
</dbReference>
<dbReference type="SUPFAM" id="SSF51735">
    <property type="entry name" value="NAD(P)-binding Rossmann-fold domains"/>
    <property type="match status" value="1"/>
</dbReference>
<reference evidence="2 3" key="1">
    <citation type="submission" date="2016-08" db="EMBL/GenBank/DDBJ databases">
        <authorList>
            <consortium name="Lentinula edodes genome sequencing consortium"/>
            <person name="Sakamoto Y."/>
            <person name="Nakade K."/>
            <person name="Sato S."/>
            <person name="Yoshida Y."/>
            <person name="Miyazaki K."/>
            <person name="Natsume S."/>
            <person name="Konno N."/>
        </authorList>
    </citation>
    <scope>NUCLEOTIDE SEQUENCE [LARGE SCALE GENOMIC DNA]</scope>
    <source>
        <strain evidence="2 3">NBRC 111202</strain>
    </source>
</reference>
<dbReference type="InterPro" id="IPR013149">
    <property type="entry name" value="ADH-like_C"/>
</dbReference>
<dbReference type="Gene3D" id="3.90.180.10">
    <property type="entry name" value="Medium-chain alcohol dehydrogenases, catalytic domain"/>
    <property type="match status" value="1"/>
</dbReference>
<feature type="domain" description="Enoyl reductase (ER)" evidence="1">
    <location>
        <begin position="11"/>
        <end position="347"/>
    </location>
</feature>
<dbReference type="InterPro" id="IPR036291">
    <property type="entry name" value="NAD(P)-bd_dom_sf"/>
</dbReference>
<dbReference type="Pfam" id="PF08240">
    <property type="entry name" value="ADH_N"/>
    <property type="match status" value="1"/>
</dbReference>
<dbReference type="PANTHER" id="PTHR45348:SF2">
    <property type="entry name" value="ZINC-TYPE ALCOHOL DEHYDROGENASE-LIKE PROTEIN C2E1P3.01"/>
    <property type="match status" value="1"/>
</dbReference>
<dbReference type="SMART" id="SM00829">
    <property type="entry name" value="PKS_ER"/>
    <property type="match status" value="1"/>
</dbReference>
<dbReference type="InterPro" id="IPR013154">
    <property type="entry name" value="ADH-like_N"/>
</dbReference>
<dbReference type="Pfam" id="PF00107">
    <property type="entry name" value="ADH_zinc_N"/>
    <property type="match status" value="1"/>
</dbReference>
<organism evidence="2 3">
    <name type="scientific">Lentinula edodes</name>
    <name type="common">Shiitake mushroom</name>
    <name type="synonym">Lentinus edodes</name>
    <dbReference type="NCBI Taxonomy" id="5353"/>
    <lineage>
        <taxon>Eukaryota</taxon>
        <taxon>Fungi</taxon>
        <taxon>Dikarya</taxon>
        <taxon>Basidiomycota</taxon>
        <taxon>Agaricomycotina</taxon>
        <taxon>Agaricomycetes</taxon>
        <taxon>Agaricomycetidae</taxon>
        <taxon>Agaricales</taxon>
        <taxon>Marasmiineae</taxon>
        <taxon>Omphalotaceae</taxon>
        <taxon>Lentinula</taxon>
    </lineage>
</organism>
<evidence type="ECO:0000313" key="3">
    <source>
        <dbReference type="Proteomes" id="UP000188533"/>
    </source>
</evidence>
<protein>
    <recommendedName>
        <fullName evidence="1">Enoyl reductase (ER) domain-containing protein</fullName>
    </recommendedName>
</protein>
<dbReference type="Gene3D" id="3.40.50.720">
    <property type="entry name" value="NAD(P)-binding Rossmann-like Domain"/>
    <property type="match status" value="1"/>
</dbReference>
<dbReference type="STRING" id="5353.A0A1Q3E2S8"/>
<evidence type="ECO:0000313" key="2">
    <source>
        <dbReference type="EMBL" id="GAW01557.1"/>
    </source>
</evidence>
<dbReference type="InterPro" id="IPR047122">
    <property type="entry name" value="Trans-enoyl_RdTase-like"/>
</dbReference>
<dbReference type="InterPro" id="IPR020843">
    <property type="entry name" value="ER"/>
</dbReference>
<dbReference type="SUPFAM" id="SSF50129">
    <property type="entry name" value="GroES-like"/>
    <property type="match status" value="1"/>
</dbReference>
<evidence type="ECO:0000259" key="1">
    <source>
        <dbReference type="SMART" id="SM00829"/>
    </source>
</evidence>
<dbReference type="PANTHER" id="PTHR45348">
    <property type="entry name" value="HYPOTHETICAL OXIDOREDUCTASE (EUROFUNG)"/>
    <property type="match status" value="1"/>
</dbReference>
<name>A0A1Q3E2S8_LENED</name>
<dbReference type="InterPro" id="IPR011032">
    <property type="entry name" value="GroES-like_sf"/>
</dbReference>